<dbReference type="InterPro" id="IPR052711">
    <property type="entry name" value="Zinc_ADH-like"/>
</dbReference>
<dbReference type="PANTHER" id="PTHR45033:SF2">
    <property type="entry name" value="ZINC-TYPE ALCOHOL DEHYDROGENASE-LIKE PROTEIN C1773.06C"/>
    <property type="match status" value="1"/>
</dbReference>
<sequence>MAVPITTREYHLPKMDFADDLTIRTKTIEPPSANEVLVKIHAVSLQHRDLMVATGTYFANCVNDLVPCSDMAGEVVAIGGDVKGWKKGDRVCANFITEHLYGDLDPNIQQTFPPHHLSYEEASTLPCAAVTAYNALLGPVPIKAGDHILVLGTGGVSIFALQFALASGAIVIVTSSSDDKLKTATKLGANHVINYKQTPNWDEEVLKITNGVGVDHVIEVGGDGTLAKSMKSARYGGHVQLVSFLAQKNVGVEISPIAVWKSITLRGVQIGSVAQFKDMDRLISANPEKTRPIVDKVFPFEEAKQAYLYLNSQAHVGKVVIKVSKDQWSSIYVDYI</sequence>
<gene>
    <name evidence="2" type="ORF">BDZ94DRAFT_1306955</name>
</gene>
<dbReference type="EMBL" id="MU150246">
    <property type="protein sequence ID" value="KAF9465608.1"/>
    <property type="molecule type" value="Genomic_DNA"/>
</dbReference>
<dbReference type="SMART" id="SM00829">
    <property type="entry name" value="PKS_ER"/>
    <property type="match status" value="1"/>
</dbReference>
<dbReference type="Pfam" id="PF00107">
    <property type="entry name" value="ADH_zinc_N"/>
    <property type="match status" value="1"/>
</dbReference>
<dbReference type="InterPro" id="IPR020843">
    <property type="entry name" value="ER"/>
</dbReference>
<dbReference type="InterPro" id="IPR011032">
    <property type="entry name" value="GroES-like_sf"/>
</dbReference>
<dbReference type="SUPFAM" id="SSF51735">
    <property type="entry name" value="NAD(P)-binding Rossmann-fold domains"/>
    <property type="match status" value="1"/>
</dbReference>
<dbReference type="Proteomes" id="UP000807353">
    <property type="component" value="Unassembled WGS sequence"/>
</dbReference>
<dbReference type="InterPro" id="IPR013149">
    <property type="entry name" value="ADH-like_C"/>
</dbReference>
<dbReference type="InterPro" id="IPR013154">
    <property type="entry name" value="ADH-like_N"/>
</dbReference>
<comment type="caution">
    <text evidence="2">The sequence shown here is derived from an EMBL/GenBank/DDBJ whole genome shotgun (WGS) entry which is preliminary data.</text>
</comment>
<organism evidence="2 3">
    <name type="scientific">Collybia nuda</name>
    <dbReference type="NCBI Taxonomy" id="64659"/>
    <lineage>
        <taxon>Eukaryota</taxon>
        <taxon>Fungi</taxon>
        <taxon>Dikarya</taxon>
        <taxon>Basidiomycota</taxon>
        <taxon>Agaricomycotina</taxon>
        <taxon>Agaricomycetes</taxon>
        <taxon>Agaricomycetidae</taxon>
        <taxon>Agaricales</taxon>
        <taxon>Tricholomatineae</taxon>
        <taxon>Clitocybaceae</taxon>
        <taxon>Collybia</taxon>
    </lineage>
</organism>
<feature type="domain" description="Enoyl reductase (ER)" evidence="1">
    <location>
        <begin position="16"/>
        <end position="321"/>
    </location>
</feature>
<protein>
    <recommendedName>
        <fullName evidence="1">Enoyl reductase (ER) domain-containing protein</fullName>
    </recommendedName>
</protein>
<dbReference type="Gene3D" id="3.90.180.10">
    <property type="entry name" value="Medium-chain alcohol dehydrogenases, catalytic domain"/>
    <property type="match status" value="1"/>
</dbReference>
<dbReference type="PANTHER" id="PTHR45033">
    <property type="match status" value="1"/>
</dbReference>
<proteinExistence type="predicted"/>
<evidence type="ECO:0000313" key="3">
    <source>
        <dbReference type="Proteomes" id="UP000807353"/>
    </source>
</evidence>
<evidence type="ECO:0000313" key="2">
    <source>
        <dbReference type="EMBL" id="KAF9465608.1"/>
    </source>
</evidence>
<accession>A0A9P6CMD4</accession>
<dbReference type="InterPro" id="IPR036291">
    <property type="entry name" value="NAD(P)-bd_dom_sf"/>
</dbReference>
<keyword evidence="3" id="KW-1185">Reference proteome</keyword>
<dbReference type="CDD" id="cd08276">
    <property type="entry name" value="MDR7"/>
    <property type="match status" value="1"/>
</dbReference>
<dbReference type="SUPFAM" id="SSF50129">
    <property type="entry name" value="GroES-like"/>
    <property type="match status" value="1"/>
</dbReference>
<dbReference type="OrthoDB" id="9930022at2759"/>
<dbReference type="GO" id="GO:0016491">
    <property type="term" value="F:oxidoreductase activity"/>
    <property type="evidence" value="ECO:0007669"/>
    <property type="project" value="InterPro"/>
</dbReference>
<dbReference type="Pfam" id="PF08240">
    <property type="entry name" value="ADH_N"/>
    <property type="match status" value="1"/>
</dbReference>
<reference evidence="2" key="1">
    <citation type="submission" date="2020-11" db="EMBL/GenBank/DDBJ databases">
        <authorList>
            <consortium name="DOE Joint Genome Institute"/>
            <person name="Ahrendt S."/>
            <person name="Riley R."/>
            <person name="Andreopoulos W."/>
            <person name="Labutti K."/>
            <person name="Pangilinan J."/>
            <person name="Ruiz-Duenas F.J."/>
            <person name="Barrasa J.M."/>
            <person name="Sanchez-Garcia M."/>
            <person name="Camarero S."/>
            <person name="Miyauchi S."/>
            <person name="Serrano A."/>
            <person name="Linde D."/>
            <person name="Babiker R."/>
            <person name="Drula E."/>
            <person name="Ayuso-Fernandez I."/>
            <person name="Pacheco R."/>
            <person name="Padilla G."/>
            <person name="Ferreira P."/>
            <person name="Barriuso J."/>
            <person name="Kellner H."/>
            <person name="Castanera R."/>
            <person name="Alfaro M."/>
            <person name="Ramirez L."/>
            <person name="Pisabarro A.G."/>
            <person name="Kuo A."/>
            <person name="Tritt A."/>
            <person name="Lipzen A."/>
            <person name="He G."/>
            <person name="Yan M."/>
            <person name="Ng V."/>
            <person name="Cullen D."/>
            <person name="Martin F."/>
            <person name="Rosso M.-N."/>
            <person name="Henrissat B."/>
            <person name="Hibbett D."/>
            <person name="Martinez A.T."/>
            <person name="Grigoriev I.V."/>
        </authorList>
    </citation>
    <scope>NUCLEOTIDE SEQUENCE</scope>
    <source>
        <strain evidence="2">CBS 247.69</strain>
    </source>
</reference>
<evidence type="ECO:0000259" key="1">
    <source>
        <dbReference type="SMART" id="SM00829"/>
    </source>
</evidence>
<dbReference type="AlphaFoldDB" id="A0A9P6CMD4"/>
<name>A0A9P6CMD4_9AGAR</name>
<dbReference type="Gene3D" id="3.40.50.720">
    <property type="entry name" value="NAD(P)-binding Rossmann-like Domain"/>
    <property type="match status" value="1"/>
</dbReference>